<dbReference type="InterPro" id="IPR030664">
    <property type="entry name" value="SdhA/FrdA/AprA"/>
</dbReference>
<evidence type="ECO:0000313" key="7">
    <source>
        <dbReference type="Proteomes" id="UP000234190"/>
    </source>
</evidence>
<evidence type="ECO:0000256" key="2">
    <source>
        <dbReference type="ARBA" id="ARBA00022630"/>
    </source>
</evidence>
<organism evidence="6 7">
    <name type="scientific">Pollutimonas subterranea</name>
    <dbReference type="NCBI Taxonomy" id="2045210"/>
    <lineage>
        <taxon>Bacteria</taxon>
        <taxon>Pseudomonadati</taxon>
        <taxon>Pseudomonadota</taxon>
        <taxon>Betaproteobacteria</taxon>
        <taxon>Burkholderiales</taxon>
        <taxon>Alcaligenaceae</taxon>
        <taxon>Pollutimonas</taxon>
    </lineage>
</organism>
<dbReference type="AlphaFoldDB" id="A0A2N4U6R5"/>
<dbReference type="InterPro" id="IPR027477">
    <property type="entry name" value="Succ_DH/fumarate_Rdtase_cat_sf"/>
</dbReference>
<dbReference type="SUPFAM" id="SSF51905">
    <property type="entry name" value="FAD/NAD(P)-binding domain"/>
    <property type="match status" value="1"/>
</dbReference>
<comment type="cofactor">
    <cofactor evidence="1">
        <name>FAD</name>
        <dbReference type="ChEBI" id="CHEBI:57692"/>
    </cofactor>
</comment>
<gene>
    <name evidence="6" type="ORF">CR159_06880</name>
</gene>
<dbReference type="RefSeq" id="WP_102073263.1">
    <property type="nucleotide sequence ID" value="NZ_PDNW01000004.1"/>
</dbReference>
<dbReference type="PANTHER" id="PTHR11632">
    <property type="entry name" value="SUCCINATE DEHYDROGENASE 2 FLAVOPROTEIN SUBUNIT"/>
    <property type="match status" value="1"/>
</dbReference>
<proteinExistence type="predicted"/>
<dbReference type="EMBL" id="PDNW01000004">
    <property type="protein sequence ID" value="PLC50716.1"/>
    <property type="molecule type" value="Genomic_DNA"/>
</dbReference>
<dbReference type="InterPro" id="IPR003953">
    <property type="entry name" value="FAD-dep_OxRdtase_2_FAD-bd"/>
</dbReference>
<dbReference type="Gene3D" id="1.20.58.100">
    <property type="entry name" value="Fumarate reductase/succinate dehydrogenase flavoprotein-like, C-terminal domain"/>
    <property type="match status" value="1"/>
</dbReference>
<dbReference type="Gene3D" id="3.50.50.60">
    <property type="entry name" value="FAD/NAD(P)-binding domain"/>
    <property type="match status" value="1"/>
</dbReference>
<dbReference type="InterPro" id="IPR015939">
    <property type="entry name" value="Fum_Rdtase/Succ_DH_flav-like_C"/>
</dbReference>
<dbReference type="GO" id="GO:0016491">
    <property type="term" value="F:oxidoreductase activity"/>
    <property type="evidence" value="ECO:0007669"/>
    <property type="project" value="UniProtKB-KW"/>
</dbReference>
<dbReference type="SUPFAM" id="SSF46977">
    <property type="entry name" value="Succinate dehydrogenase/fumarate reductase flavoprotein C-terminal domain"/>
    <property type="match status" value="1"/>
</dbReference>
<accession>A0A2N4U6R5</accession>
<evidence type="ECO:0000259" key="5">
    <source>
        <dbReference type="Pfam" id="PF02910"/>
    </source>
</evidence>
<evidence type="ECO:0000256" key="3">
    <source>
        <dbReference type="ARBA" id="ARBA00023002"/>
    </source>
</evidence>
<keyword evidence="7" id="KW-1185">Reference proteome</keyword>
<name>A0A2N4U6R5_9BURK</name>
<dbReference type="OrthoDB" id="9806724at2"/>
<dbReference type="InterPro" id="IPR037099">
    <property type="entry name" value="Fum_R/Succ_DH_flav-like_C_sf"/>
</dbReference>
<keyword evidence="2" id="KW-0285">Flavoprotein</keyword>
<evidence type="ECO:0000313" key="6">
    <source>
        <dbReference type="EMBL" id="PLC50716.1"/>
    </source>
</evidence>
<reference evidence="6 7" key="1">
    <citation type="submission" date="2017-10" db="EMBL/GenBank/DDBJ databases">
        <title>Two draft genome sequences of Pusillimonas sp. strains isolated from a nitrate- and radionuclide-contaminated groundwater in Russia.</title>
        <authorList>
            <person name="Grouzdev D.S."/>
            <person name="Tourova T.P."/>
            <person name="Goeva M.A."/>
            <person name="Babich T.L."/>
            <person name="Sokolova D.S."/>
            <person name="Abdullin R."/>
            <person name="Poltaraus A.B."/>
            <person name="Toshchakov S.V."/>
            <person name="Nazina T.N."/>
        </authorList>
    </citation>
    <scope>NUCLEOTIDE SEQUENCE [LARGE SCALE GENOMIC DNA]</scope>
    <source>
        <strain evidence="6 7">JR1/69-3-13</strain>
    </source>
</reference>
<dbReference type="Gene3D" id="3.90.700.10">
    <property type="entry name" value="Succinate dehydrogenase/fumarate reductase flavoprotein, catalytic domain"/>
    <property type="match status" value="1"/>
</dbReference>
<dbReference type="PIRSF" id="PIRSF000171">
    <property type="entry name" value="SDHA_APRA_LASPO"/>
    <property type="match status" value="1"/>
</dbReference>
<dbReference type="PRINTS" id="PR00411">
    <property type="entry name" value="PNDRDTASEI"/>
</dbReference>
<dbReference type="InterPro" id="IPR036188">
    <property type="entry name" value="FAD/NAD-bd_sf"/>
</dbReference>
<dbReference type="SUPFAM" id="SSF56425">
    <property type="entry name" value="Succinate dehydrogenase/fumarate reductase flavoprotein, catalytic domain"/>
    <property type="match status" value="1"/>
</dbReference>
<comment type="caution">
    <text evidence="6">The sequence shown here is derived from an EMBL/GenBank/DDBJ whole genome shotgun (WGS) entry which is preliminary data.</text>
</comment>
<keyword evidence="3" id="KW-0560">Oxidoreductase</keyword>
<dbReference type="Pfam" id="PF02910">
    <property type="entry name" value="Succ_DH_flav_C"/>
    <property type="match status" value="1"/>
</dbReference>
<dbReference type="PRINTS" id="PR00368">
    <property type="entry name" value="FADPNR"/>
</dbReference>
<feature type="domain" description="Fumarate reductase/succinate dehydrogenase flavoprotein-like C-terminal" evidence="5">
    <location>
        <begin position="438"/>
        <end position="530"/>
    </location>
</feature>
<feature type="domain" description="FAD-dependent oxidoreductase 2 FAD-binding" evidence="4">
    <location>
        <begin position="10"/>
        <end position="382"/>
    </location>
</feature>
<evidence type="ECO:0000256" key="1">
    <source>
        <dbReference type="ARBA" id="ARBA00001974"/>
    </source>
</evidence>
<sequence length="546" mass="58953">MTTTERQWTDVLILGGGIAGYRAAVAAMAQGVKTTLISRGRGASPYVIGFNAPIGSIDDRDTPEIYMQDMIRGGYELNDKRLVSALAEHSIQSFKDLRALKVPFSNTNEHVSQRHLSGNKYARSVFVPEGTGKSILNALIKQSQQNGVEILTGYKVIELIRCEQRVIGAIVWKYHARNLVFIYARAVVLAMGGMGRAFSDTTYPADVNGESFGLAYHAGATLIDMEFIQYEPVVTVWPETCRGMEMPTAMLGDGAYLKNATGDRFLLTPANPKGEKGVEKARMALLIQNEINEGRGLSQGGVAFDTTVLDPAILESYVSHCKRLRAAGVDPRVTPPIVAPAAHSIMGGVAIDEKCWSGVPGLYVAGEATGGVHGASRIAGNGCADALAFGFIAGVSAASDIGPPLPSDICSMEDELLSNIQHVSLLDPKDNVQALKDDIRHALSTSAGIYRNESGLRQGSEKVRAVQMKIVRNKSADLQESISVTELSNMALASQCVIQAALLREESRGAHQRLDYRSQDDEKWLVHIGFKKAMNATLSHELLPIQ</sequence>
<dbReference type="Proteomes" id="UP000234190">
    <property type="component" value="Unassembled WGS sequence"/>
</dbReference>
<dbReference type="Pfam" id="PF00890">
    <property type="entry name" value="FAD_binding_2"/>
    <property type="match status" value="1"/>
</dbReference>
<evidence type="ECO:0000259" key="4">
    <source>
        <dbReference type="Pfam" id="PF00890"/>
    </source>
</evidence>
<protein>
    <submittedName>
        <fullName evidence="6">L-aspartate oxidase</fullName>
    </submittedName>
</protein>
<dbReference type="PANTHER" id="PTHR11632:SF51">
    <property type="entry name" value="SUCCINATE DEHYDROGENASE [UBIQUINONE] FLAVOPROTEIN SUBUNIT, MITOCHONDRIAL"/>
    <property type="match status" value="1"/>
</dbReference>